<keyword evidence="2" id="KW-0547">Nucleotide-binding</keyword>
<dbReference type="InterPro" id="IPR027417">
    <property type="entry name" value="P-loop_NTPase"/>
</dbReference>
<evidence type="ECO:0000256" key="5">
    <source>
        <dbReference type="ARBA" id="ARBA00022840"/>
    </source>
</evidence>
<evidence type="ECO:0000256" key="1">
    <source>
        <dbReference type="ARBA" id="ARBA00012552"/>
    </source>
</evidence>
<keyword evidence="8" id="KW-1185">Reference proteome</keyword>
<dbReference type="PANTHER" id="PTHR47963">
    <property type="entry name" value="DEAD-BOX ATP-DEPENDENT RNA HELICASE 47, MITOCHONDRIAL"/>
    <property type="match status" value="1"/>
</dbReference>
<evidence type="ECO:0000256" key="2">
    <source>
        <dbReference type="ARBA" id="ARBA00022741"/>
    </source>
</evidence>
<dbReference type="GO" id="GO:0003724">
    <property type="term" value="F:RNA helicase activity"/>
    <property type="evidence" value="ECO:0007669"/>
    <property type="project" value="UniProtKB-EC"/>
</dbReference>
<protein>
    <recommendedName>
        <fullName evidence="1">RNA helicase</fullName>
        <ecNumber evidence="1">3.6.4.13</ecNumber>
    </recommendedName>
</protein>
<keyword evidence="4" id="KW-0347">Helicase</keyword>
<reference evidence="7" key="1">
    <citation type="submission" date="2023-04" db="EMBL/GenBank/DDBJ databases">
        <title>Phytophthora lilii NBRC 32176.</title>
        <authorList>
            <person name="Ichikawa N."/>
            <person name="Sato H."/>
            <person name="Tonouchi N."/>
        </authorList>
    </citation>
    <scope>NUCLEOTIDE SEQUENCE</scope>
    <source>
        <strain evidence="7">NBRC 32176</strain>
    </source>
</reference>
<dbReference type="EMBL" id="BSXW01000229">
    <property type="protein sequence ID" value="GMF15705.1"/>
    <property type="molecule type" value="Genomic_DNA"/>
</dbReference>
<dbReference type="GO" id="GO:0003723">
    <property type="term" value="F:RNA binding"/>
    <property type="evidence" value="ECO:0007669"/>
    <property type="project" value="TreeGrafter"/>
</dbReference>
<accession>A0A9W6TLT9</accession>
<dbReference type="InterPro" id="IPR050547">
    <property type="entry name" value="DEAD_box_RNA_helicases"/>
</dbReference>
<dbReference type="AlphaFoldDB" id="A0A9W6TLT9"/>
<proteinExistence type="predicted"/>
<feature type="domain" description="Helicase C-terminal" evidence="6">
    <location>
        <begin position="1"/>
        <end position="69"/>
    </location>
</feature>
<evidence type="ECO:0000256" key="3">
    <source>
        <dbReference type="ARBA" id="ARBA00022801"/>
    </source>
</evidence>
<dbReference type="OrthoDB" id="434041at2759"/>
<dbReference type="Proteomes" id="UP001165083">
    <property type="component" value="Unassembled WGS sequence"/>
</dbReference>
<evidence type="ECO:0000259" key="6">
    <source>
        <dbReference type="PROSITE" id="PS51194"/>
    </source>
</evidence>
<dbReference type="EC" id="3.6.4.13" evidence="1"/>
<keyword evidence="3" id="KW-0378">Hydrolase</keyword>
<dbReference type="GO" id="GO:0005524">
    <property type="term" value="F:ATP binding"/>
    <property type="evidence" value="ECO:0007669"/>
    <property type="project" value="UniProtKB-KW"/>
</dbReference>
<dbReference type="GO" id="GO:0016787">
    <property type="term" value="F:hydrolase activity"/>
    <property type="evidence" value="ECO:0007669"/>
    <property type="project" value="UniProtKB-KW"/>
</dbReference>
<evidence type="ECO:0000313" key="8">
    <source>
        <dbReference type="Proteomes" id="UP001165083"/>
    </source>
</evidence>
<dbReference type="PROSITE" id="PS51194">
    <property type="entry name" value="HELICASE_CTER"/>
    <property type="match status" value="1"/>
</dbReference>
<dbReference type="SUPFAM" id="SSF52540">
    <property type="entry name" value="P-loop containing nucleoside triphosphate hydrolases"/>
    <property type="match status" value="1"/>
</dbReference>
<dbReference type="PANTHER" id="PTHR47963:SF8">
    <property type="entry name" value="ATP-DEPENDENT RNA HELICASE DEAD"/>
    <property type="match status" value="1"/>
</dbReference>
<gene>
    <name evidence="7" type="ORF">Plil01_000546000</name>
</gene>
<comment type="caution">
    <text evidence="7">The sequence shown here is derived from an EMBL/GenBank/DDBJ whole genome shotgun (WGS) entry which is preliminary data.</text>
</comment>
<sequence>MLFHECQVNLDLPRDPATYLHRVGRTGRFGGKGLAVTLLSRNEVQGVQLLARVFKMQIDQMPSPVPPEIYTYAAADDQDSDTIEVEKTIDHGVAGDASAAESEAILASYEDEVKSVAPHTELEVVIDESGVKNVAPTTGPDTLLDEHDEEHNLSTKENEIVTKPLSKQTLCRYESEEKSYENWVKFL</sequence>
<name>A0A9W6TLT9_9STRA</name>
<keyword evidence="5" id="KW-0067">ATP-binding</keyword>
<evidence type="ECO:0000256" key="4">
    <source>
        <dbReference type="ARBA" id="ARBA00022806"/>
    </source>
</evidence>
<dbReference type="InterPro" id="IPR001650">
    <property type="entry name" value="Helicase_C-like"/>
</dbReference>
<evidence type="ECO:0000313" key="7">
    <source>
        <dbReference type="EMBL" id="GMF15705.1"/>
    </source>
</evidence>
<organism evidence="7 8">
    <name type="scientific">Phytophthora lilii</name>
    <dbReference type="NCBI Taxonomy" id="2077276"/>
    <lineage>
        <taxon>Eukaryota</taxon>
        <taxon>Sar</taxon>
        <taxon>Stramenopiles</taxon>
        <taxon>Oomycota</taxon>
        <taxon>Peronosporomycetes</taxon>
        <taxon>Peronosporales</taxon>
        <taxon>Peronosporaceae</taxon>
        <taxon>Phytophthora</taxon>
    </lineage>
</organism>
<dbReference type="Gene3D" id="3.40.50.300">
    <property type="entry name" value="P-loop containing nucleotide triphosphate hydrolases"/>
    <property type="match status" value="1"/>
</dbReference>